<evidence type="ECO:0000256" key="1">
    <source>
        <dbReference type="ARBA" id="ARBA00022729"/>
    </source>
</evidence>
<keyword evidence="1" id="KW-0732">Signal</keyword>
<dbReference type="Gene3D" id="3.60.21.10">
    <property type="match status" value="1"/>
</dbReference>
<dbReference type="SUPFAM" id="SSF56300">
    <property type="entry name" value="Metallo-dependent phosphatases"/>
    <property type="match status" value="1"/>
</dbReference>
<keyword evidence="4" id="KW-1185">Reference proteome</keyword>
<sequence>MTKTPLLAFALCAGQLASLGRAQEVVGGPAVVNLGPRTATVIWLVSDSQSTLGESPSGLSLSARTVQVRKTVYTGLKAGTTYYYSTPAGKGHFKTPPAPTSAKTSTDAAPAFTFVVYGDVRTRDDVHAQVIARAQKSDPDFVLHTGDLVADGADTALWPKFFQIEAPLLSKTAFYPSLGNHEKNDPQFYEFLDVKNGYYSFNYGNAHFSVLNTDIRNAGQGTEAQDRYWKEQVAWLEQDLIRNQGADFRFVAGHHPPFTAVSNRQGDNAHMTALVPMMEKYKVTAMLNGHDHNYQRFEKQGIQYITTGGGGAPLYNVDMPPAYITRKVEKTENFVRIRVVGKRAVGEALGIDGRVIDSFEFKAGQ</sequence>
<organism evidence="3 4">
    <name type="scientific">Paludibaculum fermentans</name>
    <dbReference type="NCBI Taxonomy" id="1473598"/>
    <lineage>
        <taxon>Bacteria</taxon>
        <taxon>Pseudomonadati</taxon>
        <taxon>Acidobacteriota</taxon>
        <taxon>Terriglobia</taxon>
        <taxon>Bryobacterales</taxon>
        <taxon>Bryobacteraceae</taxon>
        <taxon>Paludibaculum</taxon>
    </lineage>
</organism>
<dbReference type="InterPro" id="IPR039331">
    <property type="entry name" value="PAPs-like"/>
</dbReference>
<dbReference type="InterPro" id="IPR004843">
    <property type="entry name" value="Calcineurin-like_PHP"/>
</dbReference>
<proteinExistence type="predicted"/>
<feature type="domain" description="Calcineurin-like phosphoesterase" evidence="2">
    <location>
        <begin position="113"/>
        <end position="294"/>
    </location>
</feature>
<dbReference type="InterPro" id="IPR029052">
    <property type="entry name" value="Metallo-depent_PP-like"/>
</dbReference>
<protein>
    <submittedName>
        <fullName evidence="3">Metallophosphoesterase</fullName>
    </submittedName>
</protein>
<dbReference type="PANTHER" id="PTHR22953">
    <property type="entry name" value="ACID PHOSPHATASE RELATED"/>
    <property type="match status" value="1"/>
</dbReference>
<dbReference type="EMBL" id="CP063849">
    <property type="protein sequence ID" value="QOY90384.1"/>
    <property type="molecule type" value="Genomic_DNA"/>
</dbReference>
<name>A0A7S7SMF3_PALFE</name>
<dbReference type="RefSeq" id="WP_194452048.1">
    <property type="nucleotide sequence ID" value="NZ_CP063849.1"/>
</dbReference>
<evidence type="ECO:0000259" key="2">
    <source>
        <dbReference type="Pfam" id="PF00149"/>
    </source>
</evidence>
<dbReference type="Pfam" id="PF00149">
    <property type="entry name" value="Metallophos"/>
    <property type="match status" value="1"/>
</dbReference>
<evidence type="ECO:0000313" key="3">
    <source>
        <dbReference type="EMBL" id="QOY90384.1"/>
    </source>
</evidence>
<gene>
    <name evidence="3" type="ORF">IRI77_10635</name>
</gene>
<dbReference type="GO" id="GO:0003993">
    <property type="term" value="F:acid phosphatase activity"/>
    <property type="evidence" value="ECO:0007669"/>
    <property type="project" value="InterPro"/>
</dbReference>
<dbReference type="PANTHER" id="PTHR22953:SF153">
    <property type="entry name" value="PURPLE ACID PHOSPHATASE"/>
    <property type="match status" value="1"/>
</dbReference>
<dbReference type="Proteomes" id="UP000593892">
    <property type="component" value="Chromosome"/>
</dbReference>
<reference evidence="3 4" key="1">
    <citation type="submission" date="2020-10" db="EMBL/GenBank/DDBJ databases">
        <title>Complete genome sequence of Paludibaculum fermentans P105T, a facultatively anaerobic acidobacterium capable of dissimilatory Fe(III) reduction.</title>
        <authorList>
            <person name="Dedysh S.N."/>
            <person name="Beletsky A.V."/>
            <person name="Kulichevskaya I.S."/>
            <person name="Mardanov A.V."/>
            <person name="Ravin N.V."/>
        </authorList>
    </citation>
    <scope>NUCLEOTIDE SEQUENCE [LARGE SCALE GENOMIC DNA]</scope>
    <source>
        <strain evidence="3 4">P105</strain>
    </source>
</reference>
<dbReference type="KEGG" id="pfer:IRI77_10635"/>
<evidence type="ECO:0000313" key="4">
    <source>
        <dbReference type="Proteomes" id="UP000593892"/>
    </source>
</evidence>
<dbReference type="AlphaFoldDB" id="A0A7S7SMF3"/>
<accession>A0A7S7SMF3</accession>